<sequence>MTSNKSTKKSPRSRRPLASAGAIQRGGCVSQAGVTHNPEGSNAVRASVASSSDDPLASVVLYEESNKENDNSAHVHDVPASYVNTARMSLVEISMPVDVQASDSESFELEGEVDDAVEPSLLMPGSGPHAPAYVLTDADAGSCLIITYSAYDLSDPPRLAAFPSLSEGDREAFLQRLSVEDLARLCDGGLLSIDDVGGVFHHRLHVLLAPFGFARDDVLEMLKWTEGVIAGSSVLALLYPGMSSPGGLDFFIGSEFSTAALAFFRRNGYRKTNTFYTWERGCRANRRHMPPSKVYGSRRGSDEPVKEIHELTNDSHPNKVMNYPGRRNNSPSAILLQKVRGKGFPVVGHFPDGLSSVEKTGPSYAEEKPTSCGGGRARHWLAILLPVIGTVSTFAMINIAGLEVPAFLNFPYEPMKYSTLMSLYIFVLHALALGVRSGCPRESPHRKSIVFDEAFSDSYEHQLDNLSFTLRRLAEGCRQLILKVTSGGLHRPVFPIKQFHLKVYQSPRLPLCLAQRSLNPSGQVVERLLHHGGRSARIVRNTRSVNSGVAGERSWIDQGPTASVPRREKALCLEVVLLDSDEVALVSTSAFALHGVPLSIYPARVEERLCITALGVRTSTVRMQDKFKRSTGMDSRYASTTSSRLRSNTPQNSRRGLWLWFGCNVGEDVTFSNGLPGANLKFVPGRHPAQIVPWHHYLLTAEFPFVHGISSFGYVPLGRKKHSFLSEKSFDLALHTEGIHFTEPCEESYSDRSWSVVSDDDNPLPATTALRSNQFAPCIPNFHLPAQEVARQDVDVAEFTSLSLDAKRNVASALPIDALARLVKSGGLSSSMIGEALLSRSAAYFATFNLDVAEVLLLLKWTESILAGQVVLAIMFPGLFVPNHIDIYVGVEFEAIVLSYLRGRGYVSDHVIHPSASYGSADPLPAHLAYRPYFRPTEQSEVARLHEVTDPSGRKVVVIVTLTVPIFPLLRSPSTLTMNYVAYHGFVVLHPLTLSRVGLKAVPDDEITPGTQLLYDRYNKWGFHHRGTLPGEHDCNADLRCPQASRSLFDDGVAHFLFPLYANNSGSDGAVFRRHEASILRWRLATALSCGDRQSDRHGFILCNSRCSVVVYHYSPSVERLPEFQYQIQSGNLGFCSVSSPAAAYNKSMAARSADRTSLTYKAPSRAHKKKNRFNQRPAPSRHTKYHDFDGALGTRSNAGHAQMTGRRLLLRWRSSASRVVVAGISSEWWRTPNTPTLSSIREHGHVGCARCTGIEPVRRLVGSVRAHSSVEFSTQLSLIPQSSSSRLRRRYAVVVTRPGDDRIRWAGVGLDVDGGAVRVWVGMARDERGAPIHNEDRWADPRARARSLRNDDESCGMLKMEATGLKGEGGARLEANRSSPRPHKDDHYINGLPAGQRRTHQSTTVLTSMAFRHEDDPSRRQQRRHSDTPHADPHMSASDANDEEICRERLDDTDVFMHNTACNDGPRTTRRARLDAVVCRVTSSPEGTPTVSDHPEATVNNDNGVRALPREKDCWLKLGPELVVVGECCSCSTRLGAVESRWKGGDGGREKVADNSEATSARTTGSRTRRLGRGVIGGVSDWGETSYRGLSKSAPLSRALGAAIAVLDGAAVMAMEGWLPKEPKPVFEDVEGDNDTSSGAGTPDPPSPPPQL</sequence>
<feature type="region of interest" description="Disordered" evidence="1">
    <location>
        <begin position="1"/>
        <end position="49"/>
    </location>
</feature>
<feature type="region of interest" description="Disordered" evidence="1">
    <location>
        <begin position="1362"/>
        <end position="1444"/>
    </location>
</feature>
<keyword evidence="2" id="KW-0472">Membrane</keyword>
<evidence type="ECO:0000256" key="1">
    <source>
        <dbReference type="SAM" id="MobiDB-lite"/>
    </source>
</evidence>
<protein>
    <submittedName>
        <fullName evidence="3">Uncharacterized protein</fullName>
    </submittedName>
</protein>
<evidence type="ECO:0000313" key="3">
    <source>
        <dbReference type="EMBL" id="KAF6741546.1"/>
    </source>
</evidence>
<feature type="region of interest" description="Disordered" evidence="1">
    <location>
        <begin position="1543"/>
        <end position="1568"/>
    </location>
</feature>
<dbReference type="EMBL" id="JACGCI010000235">
    <property type="protein sequence ID" value="KAF6741546.1"/>
    <property type="molecule type" value="Genomic_DNA"/>
</dbReference>
<feature type="transmembrane region" description="Helical" evidence="2">
    <location>
        <begin position="380"/>
        <end position="401"/>
    </location>
</feature>
<comment type="caution">
    <text evidence="3">The sequence shown here is derived from an EMBL/GenBank/DDBJ whole genome shotgun (WGS) entry which is preliminary data.</text>
</comment>
<keyword evidence="4" id="KW-1185">Reference proteome</keyword>
<organism evidence="3 4">
    <name type="scientific">Ephemerocybe angulata</name>
    <dbReference type="NCBI Taxonomy" id="980116"/>
    <lineage>
        <taxon>Eukaryota</taxon>
        <taxon>Fungi</taxon>
        <taxon>Dikarya</taxon>
        <taxon>Basidiomycota</taxon>
        <taxon>Agaricomycotina</taxon>
        <taxon>Agaricomycetes</taxon>
        <taxon>Agaricomycetidae</taxon>
        <taxon>Agaricales</taxon>
        <taxon>Agaricineae</taxon>
        <taxon>Psathyrellaceae</taxon>
        <taxon>Ephemerocybe</taxon>
    </lineage>
</organism>
<reference evidence="3 4" key="1">
    <citation type="submission" date="2020-07" db="EMBL/GenBank/DDBJ databases">
        <title>Comparative genomics of pyrophilous fungi reveals a link between fire events and developmental genes.</title>
        <authorList>
            <consortium name="DOE Joint Genome Institute"/>
            <person name="Steindorff A.S."/>
            <person name="Carver A."/>
            <person name="Calhoun S."/>
            <person name="Stillman K."/>
            <person name="Liu H."/>
            <person name="Lipzen A."/>
            <person name="Pangilinan J."/>
            <person name="Labutti K."/>
            <person name="Bruns T.D."/>
            <person name="Grigoriev I.V."/>
        </authorList>
    </citation>
    <scope>NUCLEOTIDE SEQUENCE [LARGE SCALE GENOMIC DNA]</scope>
    <source>
        <strain evidence="3 4">CBS 144469</strain>
    </source>
</reference>
<feature type="compositionally biased region" description="Basic and acidic residues" evidence="1">
    <location>
        <begin position="1543"/>
        <end position="1555"/>
    </location>
</feature>
<feature type="compositionally biased region" description="Basic and acidic residues" evidence="1">
    <location>
        <begin position="1412"/>
        <end position="1434"/>
    </location>
</feature>
<feature type="compositionally biased region" description="Basic residues" evidence="1">
    <location>
        <begin position="1165"/>
        <end position="1185"/>
    </location>
</feature>
<feature type="region of interest" description="Disordered" evidence="1">
    <location>
        <begin position="1164"/>
        <end position="1200"/>
    </location>
</feature>
<keyword evidence="2" id="KW-0812">Transmembrane</keyword>
<evidence type="ECO:0000256" key="2">
    <source>
        <dbReference type="SAM" id="Phobius"/>
    </source>
</evidence>
<feature type="region of interest" description="Disordered" evidence="1">
    <location>
        <begin position="1624"/>
        <end position="1653"/>
    </location>
</feature>
<keyword evidence="2" id="KW-1133">Transmembrane helix</keyword>
<gene>
    <name evidence="3" type="ORF">DFP72DRAFT_861999</name>
</gene>
<feature type="region of interest" description="Disordered" evidence="1">
    <location>
        <begin position="1484"/>
        <end position="1505"/>
    </location>
</feature>
<evidence type="ECO:0000313" key="4">
    <source>
        <dbReference type="Proteomes" id="UP000521943"/>
    </source>
</evidence>
<accession>A0A8H6LUG4</accession>
<feature type="compositionally biased region" description="Basic residues" evidence="1">
    <location>
        <begin position="1"/>
        <end position="15"/>
    </location>
</feature>
<dbReference type="Proteomes" id="UP000521943">
    <property type="component" value="Unassembled WGS sequence"/>
</dbReference>
<feature type="compositionally biased region" description="Pro residues" evidence="1">
    <location>
        <begin position="1644"/>
        <end position="1653"/>
    </location>
</feature>
<proteinExistence type="predicted"/>
<name>A0A8H6LUG4_9AGAR</name>